<keyword evidence="1" id="KW-0863">Zinc-finger</keyword>
<keyword evidence="5" id="KW-1185">Reference proteome</keyword>
<feature type="domain" description="SWIM-type" evidence="2">
    <location>
        <begin position="11"/>
        <end position="50"/>
    </location>
</feature>
<evidence type="ECO:0000313" key="5">
    <source>
        <dbReference type="Proteomes" id="UP000002640"/>
    </source>
</evidence>
<dbReference type="Proteomes" id="UP000002640">
    <property type="component" value="Unassembled WGS sequence"/>
</dbReference>
<reference evidence="4" key="2">
    <citation type="submission" date="2011-09" db="EMBL/GenBank/DDBJ databases">
        <authorList>
            <consortium name="US DOE Joint Genome Institute (JGI-PGF)"/>
            <person name="Aerts A."/>
            <person name="Grimwood J."/>
            <person name="Schmutz J."/>
            <person name="Lucas S."/>
            <person name="Hammon N."/>
            <person name="Glavina del Rio T."/>
            <person name="Dalin E."/>
            <person name="Tice H."/>
            <person name="Pitluck S."/>
            <person name="Dehal P."/>
            <person name="Chapman J."/>
            <person name="Putman N.H."/>
            <person name="Salamov A.A."/>
            <person name="Terry A."/>
            <person name="Rokhsar D.S."/>
            <person name="Boore J.L."/>
            <person name="Tripathy S."/>
            <person name="Tyler B.M."/>
            <person name="Grigoriev I.V."/>
        </authorList>
    </citation>
    <scope>NUCLEOTIDE SEQUENCE</scope>
    <source>
        <strain evidence="4">P6497</strain>
    </source>
</reference>
<dbReference type="PROSITE" id="PS50966">
    <property type="entry name" value="ZF_SWIM"/>
    <property type="match status" value="1"/>
</dbReference>
<sequence length="110" mass="12843">MRGREVGEWELTSRGNTHRCNDFRWSCSCLFDSSYSLPCQHLMYIAQYVHKFEKLPASSVPPRWDAVVMAGLEEEFYRGMESLRSVQRAVKAAWDTWCAVYRSGVRHFEG</sequence>
<dbReference type="GeneID" id="20662142"/>
<protein>
    <recommendedName>
        <fullName evidence="2">SWIM-type domain-containing protein</fullName>
    </recommendedName>
</protein>
<dbReference type="EMBL" id="JH159174">
    <property type="protein sequence ID" value="EGZ04774.1"/>
    <property type="molecule type" value="Genomic_DNA"/>
</dbReference>
<evidence type="ECO:0000259" key="2">
    <source>
        <dbReference type="PROSITE" id="PS50966"/>
    </source>
</evidence>
<dbReference type="EMBL" id="JH159154">
    <property type="protein sequence ID" value="EGZ18175.1"/>
    <property type="molecule type" value="Genomic_DNA"/>
</dbReference>
<dbReference type="RefSeq" id="XP_009527233.1">
    <property type="nucleotide sequence ID" value="XM_009528938.1"/>
</dbReference>
<dbReference type="GeneID" id="20657990"/>
<dbReference type="InParanoid" id="G4ZIW1"/>
<keyword evidence="1" id="KW-0862">Zinc</keyword>
<dbReference type="RefSeq" id="XP_009539750.1">
    <property type="nucleotide sequence ID" value="XM_009541455.1"/>
</dbReference>
<keyword evidence="1" id="KW-0479">Metal-binding</keyword>
<reference evidence="4 5" key="1">
    <citation type="journal article" date="2006" name="Science">
        <title>Phytophthora genome sequences uncover evolutionary origins and mechanisms of pathogenesis.</title>
        <authorList>
            <person name="Tyler B.M."/>
            <person name="Tripathy S."/>
            <person name="Zhang X."/>
            <person name="Dehal P."/>
            <person name="Jiang R.H."/>
            <person name="Aerts A."/>
            <person name="Arredondo F.D."/>
            <person name="Baxter L."/>
            <person name="Bensasson D."/>
            <person name="Beynon J.L."/>
            <person name="Chapman J."/>
            <person name="Damasceno C.M."/>
            <person name="Dorrance A.E."/>
            <person name="Dou D."/>
            <person name="Dickerman A.W."/>
            <person name="Dubchak I.L."/>
            <person name="Garbelotto M."/>
            <person name="Gijzen M."/>
            <person name="Gordon S.G."/>
            <person name="Govers F."/>
            <person name="Grunwald N.J."/>
            <person name="Huang W."/>
            <person name="Ivors K.L."/>
            <person name="Jones R.W."/>
            <person name="Kamoun S."/>
            <person name="Krampis K."/>
            <person name="Lamour K.H."/>
            <person name="Lee M.K."/>
            <person name="McDonald W.H."/>
            <person name="Medina M."/>
            <person name="Meijer H.J."/>
            <person name="Nordberg E.K."/>
            <person name="Maclean D.J."/>
            <person name="Ospina-Giraldo M.D."/>
            <person name="Morris P.F."/>
            <person name="Phuntumart V."/>
            <person name="Putnam N.H."/>
            <person name="Rash S."/>
            <person name="Rose J.K."/>
            <person name="Sakihama Y."/>
            <person name="Salamov A.A."/>
            <person name="Savidor A."/>
            <person name="Scheuring C.F."/>
            <person name="Smith B.M."/>
            <person name="Sobral B.W."/>
            <person name="Terry A."/>
            <person name="Torto-Alalibo T.A."/>
            <person name="Win J."/>
            <person name="Xu Z."/>
            <person name="Zhang H."/>
            <person name="Grigoriev I.V."/>
            <person name="Rokhsar D.S."/>
            <person name="Boore J.L."/>
        </authorList>
    </citation>
    <scope>NUCLEOTIDE SEQUENCE [LARGE SCALE GENOMIC DNA]</scope>
    <source>
        <strain evidence="4 5">P6497</strain>
    </source>
</reference>
<dbReference type="SMR" id="G4ZIW1"/>
<evidence type="ECO:0000313" key="4">
    <source>
        <dbReference type="EMBL" id="EGZ18175.1"/>
    </source>
</evidence>
<name>G4ZIW1_PHYSP</name>
<gene>
    <name evidence="4" type="ORF">PHYSODRAFT_501561</name>
    <name evidence="3" type="ORF">PHYSODRAFT_535623</name>
</gene>
<dbReference type="AlphaFoldDB" id="G4ZIW1"/>
<evidence type="ECO:0000256" key="1">
    <source>
        <dbReference type="PROSITE-ProRule" id="PRU00325"/>
    </source>
</evidence>
<organism evidence="5">
    <name type="scientific">Phytophthora sojae (strain P6497)</name>
    <name type="common">Soybean stem and root rot agent</name>
    <name type="synonym">Phytophthora megasperma f. sp. glycines</name>
    <dbReference type="NCBI Taxonomy" id="1094619"/>
    <lineage>
        <taxon>Eukaryota</taxon>
        <taxon>Sar</taxon>
        <taxon>Stramenopiles</taxon>
        <taxon>Oomycota</taxon>
        <taxon>Peronosporomycetes</taxon>
        <taxon>Peronosporales</taxon>
        <taxon>Peronosporaceae</taxon>
        <taxon>Phytophthora</taxon>
    </lineage>
</organism>
<accession>G4ZIW1</accession>
<dbReference type="GO" id="GO:0008270">
    <property type="term" value="F:zinc ion binding"/>
    <property type="evidence" value="ECO:0007669"/>
    <property type="project" value="UniProtKB-KW"/>
</dbReference>
<dbReference type="KEGG" id="psoj:PHYSODRAFT_535623"/>
<evidence type="ECO:0000313" key="3">
    <source>
        <dbReference type="EMBL" id="EGZ04774.1"/>
    </source>
</evidence>
<dbReference type="KEGG" id="psoj:PHYSODRAFT_501561"/>
<proteinExistence type="predicted"/>
<dbReference type="InterPro" id="IPR007527">
    <property type="entry name" value="Znf_SWIM"/>
</dbReference>